<evidence type="ECO:0000313" key="4">
    <source>
        <dbReference type="Proteomes" id="UP000789342"/>
    </source>
</evidence>
<dbReference type="InterPro" id="IPR024603">
    <property type="entry name" value="COG_complex_COG2_C"/>
</dbReference>
<feature type="compositionally biased region" description="Polar residues" evidence="1">
    <location>
        <begin position="124"/>
        <end position="133"/>
    </location>
</feature>
<feature type="non-terminal residue" evidence="3">
    <location>
        <position position="1"/>
    </location>
</feature>
<dbReference type="InterPro" id="IPR009316">
    <property type="entry name" value="COG2"/>
</dbReference>
<reference evidence="3" key="1">
    <citation type="submission" date="2021-06" db="EMBL/GenBank/DDBJ databases">
        <authorList>
            <person name="Kallberg Y."/>
            <person name="Tangrot J."/>
            <person name="Rosling A."/>
        </authorList>
    </citation>
    <scope>NUCLEOTIDE SEQUENCE</scope>
    <source>
        <strain evidence="3">CL551</strain>
    </source>
</reference>
<dbReference type="GO" id="GO:0007030">
    <property type="term" value="P:Golgi organization"/>
    <property type="evidence" value="ECO:0007669"/>
    <property type="project" value="InterPro"/>
</dbReference>
<dbReference type="OrthoDB" id="332281at2759"/>
<name>A0A9N9P062_9GLOM</name>
<protein>
    <submittedName>
        <fullName evidence="3">1923_t:CDS:1</fullName>
    </submittedName>
</protein>
<feature type="domain" description="COG complex component COG2 C-terminal" evidence="2">
    <location>
        <begin position="1"/>
        <end position="165"/>
    </location>
</feature>
<evidence type="ECO:0000313" key="3">
    <source>
        <dbReference type="EMBL" id="CAG8777199.1"/>
    </source>
</evidence>
<feature type="region of interest" description="Disordered" evidence="1">
    <location>
        <begin position="100"/>
        <end position="133"/>
    </location>
</feature>
<dbReference type="AlphaFoldDB" id="A0A9N9P062"/>
<organism evidence="3 4">
    <name type="scientific">Acaulospora morrowiae</name>
    <dbReference type="NCBI Taxonomy" id="94023"/>
    <lineage>
        <taxon>Eukaryota</taxon>
        <taxon>Fungi</taxon>
        <taxon>Fungi incertae sedis</taxon>
        <taxon>Mucoromycota</taxon>
        <taxon>Glomeromycotina</taxon>
        <taxon>Glomeromycetes</taxon>
        <taxon>Diversisporales</taxon>
        <taxon>Acaulosporaceae</taxon>
        <taxon>Acaulospora</taxon>
    </lineage>
</organism>
<dbReference type="GO" id="GO:0006891">
    <property type="term" value="P:intra-Golgi vesicle-mediated transport"/>
    <property type="evidence" value="ECO:0007669"/>
    <property type="project" value="TreeGrafter"/>
</dbReference>
<dbReference type="PANTHER" id="PTHR12961:SF0">
    <property type="entry name" value="CONSERVED OLIGOMERIC GOLGI COMPLEX SUBUNIT 2"/>
    <property type="match status" value="1"/>
</dbReference>
<dbReference type="Pfam" id="PF12022">
    <property type="entry name" value="COG2_C"/>
    <property type="match status" value="1"/>
</dbReference>
<evidence type="ECO:0000259" key="2">
    <source>
        <dbReference type="Pfam" id="PF12022"/>
    </source>
</evidence>
<dbReference type="GO" id="GO:0017119">
    <property type="term" value="C:Golgi transport complex"/>
    <property type="evidence" value="ECO:0007669"/>
    <property type="project" value="TreeGrafter"/>
</dbReference>
<dbReference type="PANTHER" id="PTHR12961">
    <property type="entry name" value="CONSERVED OLIGOMERIC GOLGI COMPLEX COMPONENT 2"/>
    <property type="match status" value="1"/>
</dbReference>
<accession>A0A9N9P062</accession>
<dbReference type="GO" id="GO:0015031">
    <property type="term" value="P:protein transport"/>
    <property type="evidence" value="ECO:0007669"/>
    <property type="project" value="InterPro"/>
</dbReference>
<dbReference type="Proteomes" id="UP000789342">
    <property type="component" value="Unassembled WGS sequence"/>
</dbReference>
<dbReference type="EMBL" id="CAJVPV010050082">
    <property type="protein sequence ID" value="CAG8777199.1"/>
    <property type="molecule type" value="Genomic_DNA"/>
</dbReference>
<sequence length="166" mass="18907">WQLPVYFQLRFKGISSKIEEVLNVGSEIPVDGIIDSQDSRPLILPASRSIFLAIERCWADDVFIYGLSHRFWKLSLQLVQRYKNWLMSILTGLVTEKNDQGNDKPISNAKRSPNVPGGRVGSPAPSSTNGNISTEVQDDFLLKRLTIVSHDIENMEIKVKEFYREQ</sequence>
<keyword evidence="4" id="KW-1185">Reference proteome</keyword>
<comment type="caution">
    <text evidence="3">The sequence shown here is derived from an EMBL/GenBank/DDBJ whole genome shotgun (WGS) entry which is preliminary data.</text>
</comment>
<proteinExistence type="predicted"/>
<evidence type="ECO:0000256" key="1">
    <source>
        <dbReference type="SAM" id="MobiDB-lite"/>
    </source>
</evidence>
<dbReference type="GO" id="GO:0016020">
    <property type="term" value="C:membrane"/>
    <property type="evidence" value="ECO:0007669"/>
    <property type="project" value="InterPro"/>
</dbReference>
<feature type="non-terminal residue" evidence="3">
    <location>
        <position position="166"/>
    </location>
</feature>
<gene>
    <name evidence="3" type="ORF">AMORRO_LOCUS17018</name>
</gene>